<reference evidence="3" key="1">
    <citation type="submission" date="2015-07" db="EMBL/GenBank/DDBJ databases">
        <title>Near-Complete Genome Sequence of the Cellulolytic Bacterium Bacteroides (Pseudobacteroides) cellulosolvens ATCC 35603.</title>
        <authorList>
            <person name="Dassa B."/>
            <person name="Utturkar S.M."/>
            <person name="Klingeman D.M."/>
            <person name="Hurt R.A."/>
            <person name="Keller M."/>
            <person name="Xu J."/>
            <person name="Reddy Y.H.K."/>
            <person name="Borovok I."/>
            <person name="Grinberg I.R."/>
            <person name="Lamed R."/>
            <person name="Zhivin O."/>
            <person name="Bayer E.A."/>
            <person name="Brown S.D."/>
        </authorList>
    </citation>
    <scope>NUCLEOTIDE SEQUENCE [LARGE SCALE GENOMIC DNA]</scope>
    <source>
        <strain evidence="3">DSM 2933</strain>
    </source>
</reference>
<dbReference type="InterPro" id="IPR036397">
    <property type="entry name" value="RNaseH_sf"/>
</dbReference>
<dbReference type="AlphaFoldDB" id="A0A0L6JPA4"/>
<dbReference type="PROSITE" id="PS50879">
    <property type="entry name" value="RNASE_H_1"/>
    <property type="match status" value="1"/>
</dbReference>
<sequence>MRSAVILFTNQNHRPHRFAFHRQYITLNKYSANIAEINAVKTAIKAANSLGVTDLTIYHDWDGLAFFAYKSNIKPRHEDCQCYIQYAEFIERKRMNMRIRFVKVKAHSDNKLNNSVDRLARVGMVI</sequence>
<name>A0A0L6JPA4_9FIRM</name>
<dbReference type="Gene3D" id="3.30.420.10">
    <property type="entry name" value="Ribonuclease H-like superfamily/Ribonuclease H"/>
    <property type="match status" value="1"/>
</dbReference>
<gene>
    <name evidence="2" type="ORF">Bccel_2885</name>
</gene>
<dbReference type="EMBL" id="LGTC01000001">
    <property type="protein sequence ID" value="KNY27614.1"/>
    <property type="molecule type" value="Genomic_DNA"/>
</dbReference>
<dbReference type="InterPro" id="IPR002156">
    <property type="entry name" value="RNaseH_domain"/>
</dbReference>
<dbReference type="Pfam" id="PF00075">
    <property type="entry name" value="RNase_H"/>
    <property type="match status" value="1"/>
</dbReference>
<evidence type="ECO:0000313" key="3">
    <source>
        <dbReference type="Proteomes" id="UP000036923"/>
    </source>
</evidence>
<keyword evidence="3" id="KW-1185">Reference proteome</keyword>
<dbReference type="STRING" id="398512.Bccel_2885"/>
<dbReference type="RefSeq" id="WP_036945147.1">
    <property type="nucleotide sequence ID" value="NZ_LGTC01000001.1"/>
</dbReference>
<dbReference type="InterPro" id="IPR012337">
    <property type="entry name" value="RNaseH-like_sf"/>
</dbReference>
<dbReference type="GO" id="GO:0003676">
    <property type="term" value="F:nucleic acid binding"/>
    <property type="evidence" value="ECO:0007669"/>
    <property type="project" value="InterPro"/>
</dbReference>
<dbReference type="GO" id="GO:0004523">
    <property type="term" value="F:RNA-DNA hybrid ribonuclease activity"/>
    <property type="evidence" value="ECO:0007669"/>
    <property type="project" value="InterPro"/>
</dbReference>
<feature type="domain" description="RNase H type-1" evidence="1">
    <location>
        <begin position="1"/>
        <end position="125"/>
    </location>
</feature>
<dbReference type="Proteomes" id="UP000036923">
    <property type="component" value="Unassembled WGS sequence"/>
</dbReference>
<dbReference type="SUPFAM" id="SSF53098">
    <property type="entry name" value="Ribonuclease H-like"/>
    <property type="match status" value="1"/>
</dbReference>
<evidence type="ECO:0000259" key="1">
    <source>
        <dbReference type="PROSITE" id="PS50879"/>
    </source>
</evidence>
<dbReference type="OrthoDB" id="9811552at2"/>
<evidence type="ECO:0000313" key="2">
    <source>
        <dbReference type="EMBL" id="KNY27614.1"/>
    </source>
</evidence>
<comment type="caution">
    <text evidence="2">The sequence shown here is derived from an EMBL/GenBank/DDBJ whole genome shotgun (WGS) entry which is preliminary data.</text>
</comment>
<organism evidence="2 3">
    <name type="scientific">Pseudobacteroides cellulosolvens ATCC 35603 = DSM 2933</name>
    <dbReference type="NCBI Taxonomy" id="398512"/>
    <lineage>
        <taxon>Bacteria</taxon>
        <taxon>Bacillati</taxon>
        <taxon>Bacillota</taxon>
        <taxon>Clostridia</taxon>
        <taxon>Eubacteriales</taxon>
        <taxon>Oscillospiraceae</taxon>
        <taxon>Pseudobacteroides</taxon>
    </lineage>
</organism>
<proteinExistence type="predicted"/>
<accession>A0A0L6JPA4</accession>
<protein>
    <submittedName>
        <fullName evidence="2">Ribonuclease H</fullName>
    </submittedName>
</protein>